<protein>
    <recommendedName>
        <fullName evidence="3">Cytotoxin</fullName>
    </recommendedName>
</protein>
<proteinExistence type="predicted"/>
<evidence type="ECO:0008006" key="3">
    <source>
        <dbReference type="Google" id="ProtNLM"/>
    </source>
</evidence>
<dbReference type="EMBL" id="JBAGNM010000003">
    <property type="protein sequence ID" value="MEW6954195.1"/>
    <property type="molecule type" value="Genomic_DNA"/>
</dbReference>
<gene>
    <name evidence="1" type="ORF">V3M73_04065</name>
</gene>
<reference evidence="1 2" key="1">
    <citation type="submission" date="2024-01" db="EMBL/GenBank/DDBJ databases">
        <title>Genomic analysis and antimicrobial resistance profiles of Trueperella pyogenes isolated from domestic and wild animals.</title>
        <authorList>
            <person name="Magossi G."/>
            <person name="Gzyl K.E."/>
            <person name="Holman D.B."/>
            <person name="Amat S."/>
        </authorList>
    </citation>
    <scope>NUCLEOTIDE SEQUENCE [LARGE SCALE GENOMIC DNA]</scope>
    <source>
        <strain evidence="1 2">1494</strain>
    </source>
</reference>
<dbReference type="Proteomes" id="UP001555100">
    <property type="component" value="Unassembled WGS sequence"/>
</dbReference>
<dbReference type="Gene3D" id="3.30.2310.20">
    <property type="entry name" value="RelE-like"/>
    <property type="match status" value="1"/>
</dbReference>
<name>A0ABV3NAG6_9ACTO</name>
<evidence type="ECO:0000313" key="2">
    <source>
        <dbReference type="Proteomes" id="UP001555100"/>
    </source>
</evidence>
<accession>A0ABV3NAG6</accession>
<comment type="caution">
    <text evidence="1">The sequence shown here is derived from an EMBL/GenBank/DDBJ whole genome shotgun (WGS) entry which is preliminary data.</text>
</comment>
<evidence type="ECO:0000313" key="1">
    <source>
        <dbReference type="EMBL" id="MEW6954195.1"/>
    </source>
</evidence>
<keyword evidence="2" id="KW-1185">Reference proteome</keyword>
<dbReference type="SUPFAM" id="SSF143011">
    <property type="entry name" value="RelE-like"/>
    <property type="match status" value="1"/>
</dbReference>
<sequence>MPYQLVLERRFVKNYKKLSKIERKLVDTKLRILADNPWHPSLRTKKIRSTDEFECSVNMDIRIAFFFEGNAIVILLDIGHHDILLGRRTR</sequence>
<organism evidence="1 2">
    <name type="scientific">Trueperella pyogenes</name>
    <dbReference type="NCBI Taxonomy" id="1661"/>
    <lineage>
        <taxon>Bacteria</taxon>
        <taxon>Bacillati</taxon>
        <taxon>Actinomycetota</taxon>
        <taxon>Actinomycetes</taxon>
        <taxon>Actinomycetales</taxon>
        <taxon>Actinomycetaceae</taxon>
        <taxon>Trueperella</taxon>
    </lineage>
</organism>
<dbReference type="RefSeq" id="WP_024963258.1">
    <property type="nucleotide sequence ID" value="NZ_CP007519.1"/>
</dbReference>
<dbReference type="GeneID" id="97530882"/>
<dbReference type="InterPro" id="IPR035093">
    <property type="entry name" value="RelE/ParE_toxin_dom_sf"/>
</dbReference>